<protein>
    <submittedName>
        <fullName evidence="2">Uncharacterized protein</fullName>
    </submittedName>
</protein>
<evidence type="ECO:0000256" key="1">
    <source>
        <dbReference type="SAM" id="Coils"/>
    </source>
</evidence>
<gene>
    <name evidence="2" type="ORF">CEE69_01305</name>
</gene>
<accession>A0A2G1WDD5</accession>
<keyword evidence="1" id="KW-0175">Coiled coil</keyword>
<evidence type="ECO:0000313" key="3">
    <source>
        <dbReference type="Proteomes" id="UP000225740"/>
    </source>
</evidence>
<dbReference type="AlphaFoldDB" id="A0A2G1WDD5"/>
<feature type="coiled-coil region" evidence="1">
    <location>
        <begin position="210"/>
        <end position="237"/>
    </location>
</feature>
<keyword evidence="3" id="KW-1185">Reference proteome</keyword>
<sequence length="382" mass="41886">MIPVGIGAVALLLHGRQMPPPDPVPPPDETELIAGEVDANVVGIRLQLQKASFDIGLAQAKQSLRHLESAEQEWSTLLDATLHDSAGRQIAGSDELLLRFIALREMPLPIESKMTASDLAFAVDDLAKNVNMEDADSLRSVAEAFEKASERAVLLFNLRQARTDQLKILRDSAQSLVPSPYKLSMAISRRPATVSSKLEAIAEKVKRDTETMLNEELERLETQHEKAVDLVEQLTAQLKSVQSGEALATTDSDEPAIPLATRQEYRDEFDRIRAVLTAFTTPGYVQPETADKLVFHDTKQPVSYSALERIGALEAKKGLPILFRVGGSKSATQQNDRPLGTFPRMNSISELGNPNIAARVEEAQELLCKYGSFLIEDGLLAP</sequence>
<dbReference type="EMBL" id="NIZW01000001">
    <property type="protein sequence ID" value="PHQ37037.1"/>
    <property type="molecule type" value="Genomic_DNA"/>
</dbReference>
<comment type="caution">
    <text evidence="2">The sequence shown here is derived from an EMBL/GenBank/DDBJ whole genome shotgun (WGS) entry which is preliminary data.</text>
</comment>
<evidence type="ECO:0000313" key="2">
    <source>
        <dbReference type="EMBL" id="PHQ37037.1"/>
    </source>
</evidence>
<reference evidence="2 3" key="1">
    <citation type="submission" date="2017-06" db="EMBL/GenBank/DDBJ databases">
        <title>Description of Rhodopirellula bahusiensis sp. nov.</title>
        <authorList>
            <person name="Kizina J."/>
            <person name="Harder J."/>
        </authorList>
    </citation>
    <scope>NUCLEOTIDE SEQUENCE [LARGE SCALE GENOMIC DNA]</scope>
    <source>
        <strain evidence="2 3">SWK21</strain>
    </source>
</reference>
<proteinExistence type="predicted"/>
<dbReference type="Proteomes" id="UP000225740">
    <property type="component" value="Unassembled WGS sequence"/>
</dbReference>
<organism evidence="2 3">
    <name type="scientific">Rhodopirellula bahusiensis</name>
    <dbReference type="NCBI Taxonomy" id="2014065"/>
    <lineage>
        <taxon>Bacteria</taxon>
        <taxon>Pseudomonadati</taxon>
        <taxon>Planctomycetota</taxon>
        <taxon>Planctomycetia</taxon>
        <taxon>Pirellulales</taxon>
        <taxon>Pirellulaceae</taxon>
        <taxon>Rhodopirellula</taxon>
    </lineage>
</organism>
<name>A0A2G1WDD5_9BACT</name>